<accession>A0A1Y5RSE3</accession>
<dbReference type="Pfam" id="PF25885">
    <property type="entry name" value="HH_EMRA"/>
    <property type="match status" value="1"/>
</dbReference>
<keyword evidence="3" id="KW-0472">Membrane</keyword>
<proteinExistence type="predicted"/>
<dbReference type="EMBL" id="FWFR01000001">
    <property type="protein sequence ID" value="SLN24322.1"/>
    <property type="molecule type" value="Genomic_DNA"/>
</dbReference>
<dbReference type="PANTHER" id="PTHR30386">
    <property type="entry name" value="MEMBRANE FUSION SUBUNIT OF EMRAB-TOLC MULTIDRUG EFFLUX PUMP"/>
    <property type="match status" value="1"/>
</dbReference>
<dbReference type="Proteomes" id="UP000193200">
    <property type="component" value="Unassembled WGS sequence"/>
</dbReference>
<reference evidence="6 7" key="1">
    <citation type="submission" date="2017-03" db="EMBL/GenBank/DDBJ databases">
        <authorList>
            <person name="Afonso C.L."/>
            <person name="Miller P.J."/>
            <person name="Scott M.A."/>
            <person name="Spackman E."/>
            <person name="Goraichik I."/>
            <person name="Dimitrov K.M."/>
            <person name="Suarez D.L."/>
            <person name="Swayne D.E."/>
        </authorList>
    </citation>
    <scope>NUCLEOTIDE SEQUENCE [LARGE SCALE GENOMIC DNA]</scope>
    <source>
        <strain evidence="6 7">CECT 7691</strain>
    </source>
</reference>
<dbReference type="FunCoup" id="A0A1Y5RSE3">
    <property type="interactions" value="202"/>
</dbReference>
<dbReference type="GO" id="GO:0030313">
    <property type="term" value="C:cell envelope"/>
    <property type="evidence" value="ECO:0007669"/>
    <property type="project" value="UniProtKB-SubCell"/>
</dbReference>
<evidence type="ECO:0000256" key="1">
    <source>
        <dbReference type="ARBA" id="ARBA00004196"/>
    </source>
</evidence>
<organism evidence="6 7">
    <name type="scientific">Oceanibacterium hippocampi</name>
    <dbReference type="NCBI Taxonomy" id="745714"/>
    <lineage>
        <taxon>Bacteria</taxon>
        <taxon>Pseudomonadati</taxon>
        <taxon>Pseudomonadota</taxon>
        <taxon>Alphaproteobacteria</taxon>
        <taxon>Sneathiellales</taxon>
        <taxon>Sneathiellaceae</taxon>
        <taxon>Oceanibacterium</taxon>
    </lineage>
</organism>
<feature type="transmembrane region" description="Helical" evidence="3">
    <location>
        <begin position="40"/>
        <end position="58"/>
    </location>
</feature>
<evidence type="ECO:0000256" key="2">
    <source>
        <dbReference type="SAM" id="MobiDB-lite"/>
    </source>
</evidence>
<feature type="domain" description="Multidrug export protein EmrA/FarA alpha-helical hairpin" evidence="4">
    <location>
        <begin position="111"/>
        <end position="233"/>
    </location>
</feature>
<protein>
    <submittedName>
        <fullName evidence="6">Multidrug export protein EmrA</fullName>
    </submittedName>
</protein>
<dbReference type="InterPro" id="IPR058633">
    <property type="entry name" value="EmrA/FarA_HH"/>
</dbReference>
<dbReference type="GO" id="GO:0055085">
    <property type="term" value="P:transmembrane transport"/>
    <property type="evidence" value="ECO:0007669"/>
    <property type="project" value="InterPro"/>
</dbReference>
<feature type="domain" description="p-hydroxybenzoic acid efflux pump subunit AaeA-like beta-barrel" evidence="5">
    <location>
        <begin position="272"/>
        <end position="363"/>
    </location>
</feature>
<sequence length="410" mass="43927">MEQEVTGPAGPDRPIESKPSMTPALADPPRRRRRRWLRPLMLLLGPLLVIAAGGYVYLTGSRFVGTENAYLKADKVMISAEVTGLLTEVAVRENQHVAKGDVLFRIDDRSYRIALDEAEAKLAGVRDQIADLKAVYRQKVEERGLAKANIAFAQREFERQASLLKSRATPESKYDTARHALDVARLQLPIIDQQLAQIRAQLGGDPASPVEQHASYRAAVAERDRAALELARTVVVAPLAGIASNTPDPGQVVVGSGPMSSPVMSVVADDGFWIEANFKETELTHVRPGQPVEIRVDTYPDAVWEGTVASISQATGAEFSVIPPQNATGNWIKVVQRIPVRIALPGADAAHPLRAGMSAIVEIDTGHEREMPGFLRTALSWIGIAPRALAASSGKAAAASGAGAGAGDLK</sequence>
<dbReference type="AlphaFoldDB" id="A0A1Y5RSE3"/>
<gene>
    <name evidence="6" type="primary">emrA</name>
    <name evidence="6" type="ORF">OCH7691_00683</name>
</gene>
<keyword evidence="3" id="KW-0812">Transmembrane</keyword>
<keyword evidence="3" id="KW-1133">Transmembrane helix</keyword>
<dbReference type="InParanoid" id="A0A1Y5RSE3"/>
<name>A0A1Y5RSE3_9PROT</name>
<dbReference type="InterPro" id="IPR050739">
    <property type="entry name" value="MFP"/>
</dbReference>
<dbReference type="Gene3D" id="2.40.50.100">
    <property type="match status" value="1"/>
</dbReference>
<evidence type="ECO:0000259" key="5">
    <source>
        <dbReference type="Pfam" id="PF25963"/>
    </source>
</evidence>
<dbReference type="Gene3D" id="2.40.30.170">
    <property type="match status" value="1"/>
</dbReference>
<feature type="region of interest" description="Disordered" evidence="2">
    <location>
        <begin position="1"/>
        <end position="29"/>
    </location>
</feature>
<dbReference type="PANTHER" id="PTHR30386:SF19">
    <property type="entry name" value="MULTIDRUG EXPORT PROTEIN EMRA-RELATED"/>
    <property type="match status" value="1"/>
</dbReference>
<evidence type="ECO:0000313" key="6">
    <source>
        <dbReference type="EMBL" id="SLN24322.1"/>
    </source>
</evidence>
<evidence type="ECO:0000259" key="4">
    <source>
        <dbReference type="Pfam" id="PF25885"/>
    </source>
</evidence>
<evidence type="ECO:0000256" key="3">
    <source>
        <dbReference type="SAM" id="Phobius"/>
    </source>
</evidence>
<dbReference type="Pfam" id="PF25963">
    <property type="entry name" value="Beta-barrel_AAEA"/>
    <property type="match status" value="1"/>
</dbReference>
<keyword evidence="7" id="KW-1185">Reference proteome</keyword>
<comment type="subcellular location">
    <subcellularLocation>
        <location evidence="1">Cell envelope</location>
    </subcellularLocation>
</comment>
<evidence type="ECO:0000313" key="7">
    <source>
        <dbReference type="Proteomes" id="UP000193200"/>
    </source>
</evidence>
<dbReference type="SUPFAM" id="SSF111369">
    <property type="entry name" value="HlyD-like secretion proteins"/>
    <property type="match status" value="2"/>
</dbReference>
<dbReference type="InterPro" id="IPR058634">
    <property type="entry name" value="AaeA-lik-b-barrel"/>
</dbReference>